<dbReference type="InterPro" id="IPR030834">
    <property type="entry name" value="PKS_assoc_dom"/>
</dbReference>
<keyword evidence="10" id="KW-0175">Coiled coil</keyword>
<dbReference type="PROSITE" id="PS00112">
    <property type="entry name" value="PHOSPHAGEN_KINASE"/>
    <property type="match status" value="1"/>
</dbReference>
<feature type="region of interest" description="Disordered" evidence="11">
    <location>
        <begin position="1463"/>
        <end position="1489"/>
    </location>
</feature>
<evidence type="ECO:0000256" key="1">
    <source>
        <dbReference type="ARBA" id="ARBA00006798"/>
    </source>
</evidence>
<organism evidence="16 17">
    <name type="scientific">Symbiodinium microadriaticum</name>
    <name type="common">Dinoflagellate</name>
    <name type="synonym">Zooxanthella microadriatica</name>
    <dbReference type="NCBI Taxonomy" id="2951"/>
    <lineage>
        <taxon>Eukaryota</taxon>
        <taxon>Sar</taxon>
        <taxon>Alveolata</taxon>
        <taxon>Dinophyceae</taxon>
        <taxon>Suessiales</taxon>
        <taxon>Symbiodiniaceae</taxon>
        <taxon>Symbiodinium</taxon>
    </lineage>
</organism>
<dbReference type="SMART" id="SM00825">
    <property type="entry name" value="PKS_KS"/>
    <property type="match status" value="1"/>
</dbReference>
<dbReference type="Pfam" id="PF00109">
    <property type="entry name" value="ketoacyl-synt"/>
    <property type="match status" value="2"/>
</dbReference>
<dbReference type="Pfam" id="PF00217">
    <property type="entry name" value="ATP-gua_Ptrans"/>
    <property type="match status" value="2"/>
</dbReference>
<dbReference type="PANTHER" id="PTHR11547:SF38">
    <property type="entry name" value="ARGININE KINASE 1-RELATED"/>
    <property type="match status" value="1"/>
</dbReference>
<feature type="region of interest" description="Disordered" evidence="11">
    <location>
        <begin position="5098"/>
        <end position="5122"/>
    </location>
</feature>
<dbReference type="SUPFAM" id="SSF48034">
    <property type="entry name" value="Guanido kinase N-terminal domain"/>
    <property type="match status" value="1"/>
</dbReference>
<dbReference type="GO" id="GO:0004111">
    <property type="term" value="F:creatine kinase activity"/>
    <property type="evidence" value="ECO:0007669"/>
    <property type="project" value="InterPro"/>
</dbReference>
<evidence type="ECO:0000259" key="12">
    <source>
        <dbReference type="PROSITE" id="PS50918"/>
    </source>
</evidence>
<dbReference type="InterPro" id="IPR014031">
    <property type="entry name" value="Ketoacyl_synth_C"/>
</dbReference>
<evidence type="ECO:0000259" key="15">
    <source>
        <dbReference type="PROSITE" id="PS52004"/>
    </source>
</evidence>
<keyword evidence="2 7" id="KW-0808">Transferase</keyword>
<feature type="binding site" evidence="7">
    <location>
        <begin position="531"/>
        <end position="535"/>
    </location>
    <ligand>
        <name>ATP</name>
        <dbReference type="ChEBI" id="CHEBI:30616"/>
    </ligand>
</feature>
<dbReference type="GO" id="GO:0046314">
    <property type="term" value="P:phosphocreatine biosynthetic process"/>
    <property type="evidence" value="ECO:0007669"/>
    <property type="project" value="InterPro"/>
</dbReference>
<dbReference type="InterPro" id="IPR020841">
    <property type="entry name" value="PKS_Beta-ketoAc_synthase_dom"/>
</dbReference>
<feature type="domain" description="Phosphagen kinase N-terminal" evidence="13">
    <location>
        <begin position="2426"/>
        <end position="2514"/>
    </location>
</feature>
<comment type="similarity">
    <text evidence="1 6 8">Belongs to the ATP:guanido phosphotransferase family.</text>
</comment>
<feature type="compositionally biased region" description="Low complexity" evidence="11">
    <location>
        <begin position="5109"/>
        <end position="5122"/>
    </location>
</feature>
<evidence type="ECO:0000259" key="14">
    <source>
        <dbReference type="PROSITE" id="PS51510"/>
    </source>
</evidence>
<dbReference type="InterPro" id="IPR016039">
    <property type="entry name" value="Thiolase-like"/>
</dbReference>
<evidence type="ECO:0000256" key="4">
    <source>
        <dbReference type="ARBA" id="ARBA00022777"/>
    </source>
</evidence>
<evidence type="ECO:0000313" key="17">
    <source>
        <dbReference type="Proteomes" id="UP000186817"/>
    </source>
</evidence>
<dbReference type="InterPro" id="IPR014746">
    <property type="entry name" value="Gln_synth/guanido_kin_cat_dom"/>
</dbReference>
<reference evidence="16 17" key="1">
    <citation type="submission" date="2016-02" db="EMBL/GenBank/DDBJ databases">
        <title>Genome analysis of coral dinoflagellate symbionts highlights evolutionary adaptations to a symbiotic lifestyle.</title>
        <authorList>
            <person name="Aranda M."/>
            <person name="Li Y."/>
            <person name="Liew Y.J."/>
            <person name="Baumgarten S."/>
            <person name="Simakov O."/>
            <person name="Wilson M."/>
            <person name="Piel J."/>
            <person name="Ashoor H."/>
            <person name="Bougouffa S."/>
            <person name="Bajic V.B."/>
            <person name="Ryu T."/>
            <person name="Ravasi T."/>
            <person name="Bayer T."/>
            <person name="Micklem G."/>
            <person name="Kim H."/>
            <person name="Bhak J."/>
            <person name="Lajeunesse T.C."/>
            <person name="Voolstra C.R."/>
        </authorList>
    </citation>
    <scope>NUCLEOTIDE SEQUENCE [LARGE SCALE GENOMIC DNA]</scope>
    <source>
        <strain evidence="16 17">CCMP2467</strain>
    </source>
</reference>
<comment type="caution">
    <text evidence="16">The sequence shown here is derived from an EMBL/GenBank/DDBJ whole genome shotgun (WGS) entry which is preliminary data.</text>
</comment>
<evidence type="ECO:0000256" key="3">
    <source>
        <dbReference type="ARBA" id="ARBA00022741"/>
    </source>
</evidence>
<feature type="domain" description="Phosphagen kinase C-terminal" evidence="14">
    <location>
        <begin position="143"/>
        <end position="216"/>
    </location>
</feature>
<dbReference type="InterPro" id="IPR022415">
    <property type="entry name" value="ATP-guanido_PTrfase_AS"/>
</dbReference>
<feature type="coiled-coil region" evidence="10">
    <location>
        <begin position="2843"/>
        <end position="2933"/>
    </location>
</feature>
<dbReference type="CDD" id="cd00833">
    <property type="entry name" value="PKS"/>
    <property type="match status" value="1"/>
</dbReference>
<dbReference type="Proteomes" id="UP000186817">
    <property type="component" value="Unassembled WGS sequence"/>
</dbReference>
<dbReference type="SUPFAM" id="SSF53901">
    <property type="entry name" value="Thiolase-like"/>
    <property type="match status" value="1"/>
</dbReference>
<feature type="compositionally biased region" description="Basic and acidic residues" evidence="11">
    <location>
        <begin position="2992"/>
        <end position="3032"/>
    </location>
</feature>
<accession>A0A1Q9CYS1</accession>
<keyword evidence="17" id="KW-1185">Reference proteome</keyword>
<evidence type="ECO:0000256" key="8">
    <source>
        <dbReference type="RuleBase" id="RU000505"/>
    </source>
</evidence>
<dbReference type="Gene3D" id="3.30.590.10">
    <property type="entry name" value="Glutamine synthetase/guanido kinase, catalytic domain"/>
    <property type="match status" value="3"/>
</dbReference>
<feature type="compositionally biased region" description="Basic and acidic residues" evidence="11">
    <location>
        <begin position="3041"/>
        <end position="3081"/>
    </location>
</feature>
<dbReference type="PROSITE" id="PS51510">
    <property type="entry name" value="PHOSPHAGEN_KINASE_C"/>
    <property type="match status" value="3"/>
</dbReference>
<dbReference type="NCBIfam" id="TIGR04556">
    <property type="entry name" value="PKS_assoc"/>
    <property type="match status" value="1"/>
</dbReference>
<dbReference type="InterPro" id="IPR036802">
    <property type="entry name" value="ATP-guanido_PTrfase_N_sf"/>
</dbReference>
<feature type="binding site" evidence="7">
    <location>
        <begin position="2541"/>
        <end position="2545"/>
    </location>
    <ligand>
        <name>ATP</name>
        <dbReference type="ChEBI" id="CHEBI:30616"/>
    </ligand>
</feature>
<dbReference type="EMBL" id="LSRX01000831">
    <property type="protein sequence ID" value="OLP88021.1"/>
    <property type="molecule type" value="Genomic_DNA"/>
</dbReference>
<dbReference type="InterPro" id="IPR022414">
    <property type="entry name" value="ATP-guanido_PTrfase_cat"/>
</dbReference>
<evidence type="ECO:0000256" key="7">
    <source>
        <dbReference type="PROSITE-ProRule" id="PRU00843"/>
    </source>
</evidence>
<dbReference type="InterPro" id="IPR014030">
    <property type="entry name" value="Ketoacyl_synth_N"/>
</dbReference>
<dbReference type="GO" id="GO:0016746">
    <property type="term" value="F:acyltransferase activity"/>
    <property type="evidence" value="ECO:0007669"/>
    <property type="project" value="InterPro"/>
</dbReference>
<protein>
    <submittedName>
        <fullName evidence="16">Creatine kinase S-type, mitochondrial</fullName>
    </submittedName>
</protein>
<feature type="binding site" evidence="7">
    <location>
        <position position="2659"/>
    </location>
    <ligand>
        <name>ATP</name>
        <dbReference type="ChEBI" id="CHEBI:30616"/>
    </ligand>
</feature>
<dbReference type="PROSITE" id="PS51509">
    <property type="entry name" value="PHOSPHAGEN_KINASE_N"/>
    <property type="match status" value="1"/>
</dbReference>
<dbReference type="InterPro" id="IPR022413">
    <property type="entry name" value="ATP-guanido_PTrfase_N"/>
</dbReference>
<feature type="domain" description="Ketosynthase family 3 (KS3)" evidence="15">
    <location>
        <begin position="3989"/>
        <end position="4377"/>
    </location>
</feature>
<feature type="domain" description="Phosphagen kinase C-terminal" evidence="14">
    <location>
        <begin position="2538"/>
        <end position="2711"/>
    </location>
</feature>
<dbReference type="PANTHER" id="PTHR11547">
    <property type="entry name" value="ARGININE OR CREATINE KINASE"/>
    <property type="match status" value="1"/>
</dbReference>
<keyword evidence="4 7" id="KW-0418">Kinase</keyword>
<feature type="domain" description="WWE" evidence="12">
    <location>
        <begin position="205"/>
        <end position="294"/>
    </location>
</feature>
<keyword evidence="5 7" id="KW-0067">ATP-binding</keyword>
<dbReference type="Pfam" id="PF14216">
    <property type="entry name" value="DUF4326"/>
    <property type="match status" value="1"/>
</dbReference>
<dbReference type="SUPFAM" id="SSF55931">
    <property type="entry name" value="Glutamine synthetase/guanido kinase"/>
    <property type="match status" value="3"/>
</dbReference>
<comment type="similarity">
    <text evidence="9">Belongs to the thiolase-like superfamily. Beta-ketoacyl-ACP synthases family.</text>
</comment>
<feature type="region of interest" description="Disordered" evidence="11">
    <location>
        <begin position="5140"/>
        <end position="5176"/>
    </location>
</feature>
<dbReference type="GO" id="GO:0005524">
    <property type="term" value="F:ATP binding"/>
    <property type="evidence" value="ECO:0007669"/>
    <property type="project" value="UniProtKB-UniRule"/>
</dbReference>
<dbReference type="OrthoDB" id="329835at2759"/>
<evidence type="ECO:0000256" key="10">
    <source>
        <dbReference type="SAM" id="Coils"/>
    </source>
</evidence>
<feature type="compositionally biased region" description="Low complexity" evidence="11">
    <location>
        <begin position="3082"/>
        <end position="3096"/>
    </location>
</feature>
<feature type="domain" description="Phosphagen kinase C-terminal" evidence="14">
    <location>
        <begin position="444"/>
        <end position="603"/>
    </location>
</feature>
<feature type="binding site" evidence="7">
    <location>
        <begin position="559"/>
        <end position="564"/>
    </location>
    <ligand>
        <name>ATP</name>
        <dbReference type="ChEBI" id="CHEBI:30616"/>
    </ligand>
</feature>
<feature type="region of interest" description="Disordered" evidence="11">
    <location>
        <begin position="5048"/>
        <end position="5075"/>
    </location>
</feature>
<dbReference type="InterPro" id="IPR025475">
    <property type="entry name" value="DUF4326"/>
</dbReference>
<evidence type="ECO:0000256" key="11">
    <source>
        <dbReference type="SAM" id="MobiDB-lite"/>
    </source>
</evidence>
<dbReference type="PROSITE" id="PS50918">
    <property type="entry name" value="WWE"/>
    <property type="match status" value="1"/>
</dbReference>
<evidence type="ECO:0000259" key="13">
    <source>
        <dbReference type="PROSITE" id="PS51509"/>
    </source>
</evidence>
<dbReference type="Gene3D" id="1.10.135.10">
    <property type="entry name" value="ATP:guanido phosphotransferase, N-terminal domain"/>
    <property type="match status" value="1"/>
</dbReference>
<evidence type="ECO:0000313" key="16">
    <source>
        <dbReference type="EMBL" id="OLP88021.1"/>
    </source>
</evidence>
<dbReference type="GO" id="GO:0005615">
    <property type="term" value="C:extracellular space"/>
    <property type="evidence" value="ECO:0007669"/>
    <property type="project" value="TreeGrafter"/>
</dbReference>
<keyword evidence="3 7" id="KW-0547">Nucleotide-binding</keyword>
<evidence type="ECO:0000256" key="6">
    <source>
        <dbReference type="PROSITE-ProRule" id="PRU00842"/>
    </source>
</evidence>
<dbReference type="InterPro" id="IPR000749">
    <property type="entry name" value="ATP-guanido_PTrfase"/>
</dbReference>
<dbReference type="Gene3D" id="3.40.47.10">
    <property type="match status" value="2"/>
</dbReference>
<dbReference type="Pfam" id="PF02807">
    <property type="entry name" value="ATP-gua_PtransN"/>
    <property type="match status" value="1"/>
</dbReference>
<feature type="compositionally biased region" description="Basic and acidic residues" evidence="11">
    <location>
        <begin position="5227"/>
        <end position="5239"/>
    </location>
</feature>
<evidence type="ECO:0000256" key="2">
    <source>
        <dbReference type="ARBA" id="ARBA00022679"/>
    </source>
</evidence>
<feature type="region of interest" description="Disordered" evidence="11">
    <location>
        <begin position="2992"/>
        <end position="3120"/>
    </location>
</feature>
<feature type="binding site" evidence="7">
    <location>
        <position position="474"/>
    </location>
    <ligand>
        <name>ATP</name>
        <dbReference type="ChEBI" id="CHEBI:30616"/>
    </ligand>
</feature>
<sequence>MQKTDVLICLCGILNQLVHLCRDSFLSSGQMRCQFFELSVQRTQLRLMQCFSLDICIQTLFSAIVLTLLIHDNSPQGLQIIFLSRDCFLYHLALDLQCYDVFQALFDPILRARQSLNRKGALHHVQCNKPEELSTRLTEARESVASVQVSLQRNLPRFRFTPAMSLDDRQKVEKVLCAALAALPEEFAGEYMPLRGSTSTSSRPGMSEAEEAKLQEGKWLFEDGLKYFAQGGGTWNVLSPEDATALEAAMKKARAEAKDALPVRLGPHKTEYVVDFIKMEQRNPVTGKIRALKREGERAKAEPAQTAVQSARPWRVGDAVECFSTSQAKWCKGDVVAVKKDCVTVEYIANQSKTMKHLPPDHEHLRRPIPAAMPATDLAAPVAKAVPISAYPKPVPPTATLTGVPGRGFPQEAPQPTLDEVPFLGERQLADVQAPDAPSILATGRARHWPQARGVFLSRREDLAAWVNDEDHLRLMVRRYDGDLKAAFASVYAAEKALAQSLSQSLGHSFARSDRLGFLTTCPSNLGTAFRVKVRVTLPLLGRNEGFSDLARALGVQAKRVVRPTFDGNWDISNAAQLSVSEVEQANSLIAAVRKMHDLELQLKSGQVLDLATEVQKAAWADAKAKAAGGTWHGWDRRGQVARKSPPPAIWHQTGFIPIEAQHLRYATWTAFYASATTAGGLDGYFKRERSPATPGPADKGAGAAALSKGIAGGAGLRGMRVAGWLEETGFLTPRQTMLVVNLHGRVGFSRLAIVEIGAKASALVQAGQLEKRLASFRHAKKVYAADPVESRADRLFGKAKGCSGRTASEEKLLEHAATWDMGCMPWSPSLGPLRVVASSWDSQGDARPQFAPISCPAASAHRIGALIAAALVGPMSGIYATQAMESRHGAIDAPPGSAAETVVDRLAAQAVLSFRERHGLIADSDFAYAFSSWEEAAQNSGHAVADAWAEVSQDLEDDAILGLVDKAVAAGQAERASVPVPVRISHLVRKPVAERAGRSRKRDLPALSGAAAGELCEFLVDSGARQPDNLQGERRKEWVSFLKVLAAKKVAAAEPATVTRALRTLRELSQWQVLRGRSGGLGDVDSIDLFAFLRDGTQAPARALSGLRRFVKLAGLGWDLSDLQPAPKLGREGPSQAAVAEPGMVEELEHRIVQLYEARDARSCLLANWLIMAGCLRHQHLERSYPVSITQSTAHFWCSKGKQSHSRAGFRWAAPATLQRGSLGRRRVAPSVGTLMGLDDTSLLALGDWIDKSKVQSSKASMPIHYSGTRYSLSVRVKHLTLAATARCLALDSWAEAQVQATDPSLQAEVAEKIRLDGTTIWRPPAGTPGPPAKLTFKTTALKLRREWASLLSILAERYAPSALGLPRWFGAGSPGGMKGNASFDRLAGFLEAALGLTKKCVAALAPSRRLQWLQAKDVEERSEWVTRFREGTSPLGVVIKQVMEARDAHWVVTSAATANGAGEQQATGGTGQASLPPPPPQVSHFREGPKDLSREEFQVELRASLDQDNCACRFVLDEQQKIIDRGGGAIRERKRQRLRHNIWELTQGPPMLCHHTHRPEEWTPWSQAGKVVYPSKEEAEYTAPFAFHVAVACSWWACRLGLAKLHVPRGPPIQCVGRREHWLDIDSRACLPLRPIDRAEAARVPTRVEVSSVLLADKTLPPGVVYVGRGHRSHRLPVTQWASPFVPGHNCGADEWPALYVEHVLANLQTDLRQLEGMTLACDCTLAQPCESDLLAGLVFDAGSPKGDARGGEFGTSYFGERRFRFPLIEDLTNAPPFTDYLQWCRAREVEWDGAMVPQLVSAQQRQWQRTAEGQQVGAMAHRAALPPVLPFGLNPDEHFELAADLARYPTPFEQGAALDLDLCFAAEVTARGRASLRDRRRHSMGAIKVTRHRDIGLLALLCLLVSWGDTSLPADFLFGMAAVGTAPWYGVFPSQPCEQISQEDVLRDAISSDSNAQVRASLRPGRDDDFLLAQSLQDAESGFCSQPMRHPELLRAVRGQPFRLIPRCVITQSSGKQRIIDNAAQASDAIEGGGEDWPEAYRHCSMDEAASRCCVVAWWRKDWGEPAFQLYTGLLFGLPLAVTSFNRYSRVAEALGRRLLAILVSMYFDDAHITDWASSKGSAQAAFVALNACLGSPFADAKRQQMAATGTFLGLNFDFTDCLRAGAVRFFVRDRLVEKVQDLLHQAEHSNSLLPGLAAKVYGTCNFLEQGMYGRLGAGGLRAIRERADQGGRELTPPILACFSLIRAVLSARPEREFDIVPWVWPRFLAASDAAEDEPGEGSGGFHLVWFDDPEVRESFVAEIDSHVYSFFEPGDHKIAQLELAMVLYALAVRAPAFRGRRGFWYIDNVAALMSLIRSALGVWVHWGILFRGEGVTLFRRGGILLRGFTKALSQSAENFRLSMLKAPEDTSGLGAAEVPGFPAHECPEELPDLSGFNSIVADLLKRDPELYGRLRTMKTSKGVSLARCIKPGMDNKARNAIRSSGLVAGDAESYSVFAPIFAPALAVNGYSGPRHPEVLDPACVSRPVAAYGGHVIGARVEASRNLTNFCFPSAMTLDERADLERIVTKVLLEWEGDLAGDYFPLSGSGSFVAYDGGMTAEDVSDLESHGFLFQAPSSAMFLSSGMGKHWPQARGVYANSSRDMAIWINEEDHLRLIATASSPQKAFDRFCALEGALKLGLQHEGLSFASHEAFGFLTSCPSRVGTGGFQVGAQLKLALVEDAEDRHFEDVSSEIESQGVLQMKATARIGQSEADMVQAVVSACEHLIAEEIQLATGLARQTTVGQGAVRSNVVEQASIFAWSRCQRRSAPGRKVSPQGEGLRDSECQTTKWEGVCGRCEKMSRDLEEVLAALRTEQKRCGDLQIEAQETRCQLVAARERLIELGREARVQKAQNDVQVGRLERALKERNGIETERRRAESKLKVLETQRDVDIQTLQDHQEEIRGLKLQLSARVEQETVVQSAHTKPNKESSTGVAVWQKARVFEERIHGKSEAKQATKTNPEDPKSGDGNRDDHNDCGFIVRECRASPRSPNSQMREKLAKARSRVERLTEAKDAEPETEPKLCCEQPREGHAEDSPSSSASNCTASLSPRPDPDNWPVSESRQSSEACPKGAGPVPELQLGVLRQDGTAWRGLQLLGIHDVSLSLSLSLSCPRFRVASEMTYYRLELQIGMRAWLELVSEPSGRLYSIPAEGAADSSGQGLRGAICFCFWSSAVPNGHDMPRPTEVLSDQRLRADYDAGLRAAGEEGKRIRLTAQPHDEMHKKMNSLPQCLLKVLLFEASTGPSKACPSDESNVQFSMYATLKKRTIGTSPSPATYDEFRQVPASADSHLKVELRRKAGLVAAAAFLPSLLLLPVLQVDEKTSSAPSEREAFRVTWLPDPDELFQVVPWSHDIGKEIRDAKTYEKKQKGLEKARQAAMLQEVLVVLEQLRREAAELTAQQGKEAEPEDSVDAVRATGSLGSQIPESQAEAAEVDGCVADCLLGERVLLSLGGLCSAISRLEKHEGAFYPGLLTICELVRVTTTSRRAARRRASRVEDAAGMLADKAMASRLREMSSISKQDFQYMLGCLPNLVSVIFPSRGWAGTLQLRTFVNIAKSLKVSIGALKGDLMILRGEATPPSRKRPRVEVLQPLSSVSMTCPVDASFVFISVFGLPASEAAGTLVEISGLPGKAEPVPSAAADGVEAVDLNGVSAQLVQYDQAAKKWIAATFSGRMIAIEQSNIKAVQSEAVQNREGPKSDYEISGQEITRALATKGYALVKLIVAEEDAAEMVSVAQQLDDNEQFSRLAIEFERGYLGDEGNAKTVHVGLDASDTPDFIKRSPLKTMDNNFGQLCSMLSKYSEENLGFEIYSRTEMLLRMPLADGEEDKYPPADIDDGDAEGFMHLMYRRRLTVLQFVGPAGGSLKLLPMKEGDQEIDLAADPHTMLVMLNSRYEYSYSPSGKALALQTFMLAEPAIYCLEDEVQGNVENLTGQSTGPPPPPGEHCTIESMYCRYGMQSDGRHQFWQAAAKASCDGLTEVPVTRWDHGPYFDPDQQFGGSYTRHGCFGIEGVDLFDCKFFEISPMEAKGMDPCQRQVMEVSYMALLEGGYDKRSLQREAQHIGHFVGIDKDDWMCMGAAGMLDCGGGAHGAAAAANAITSNRFSYSMNLKDYEPMPASIVNGGVLSAFGGSLNLMLFPGPFVGCCAAGMLSHDGRCFTFNSTADGYARGELRRTQHETCGALCFKLKQFDPSTGSICCLAGSQSNQDGRSASLTAPNGPAQEKCIKAVLRECKLTPTEVDCIECHGHWVIRLKSALSERSSKSNIAHGEGGDSDATGVSNCEGSANVHLKVRNPHLDMEASLKLEFEGPPPFGICLLFAQGGTNAHAEAWGKNIMNSRGCMVSDPVKLFERKLAKAPPAEITMNGDDVRDWETTGLDPAGQIGDRYMIELDEDGVATWEKVDEELVDWGDDFSLQGTFNNWEAEAMDRSDSILGLWVGEITVGSTGSAHEHFQIIADNDDEKAVALAKVNNEKSWVIRGAPGDKFKIEFFQQVIVPKLIPDDLHSLLCGIGLDADPERRTEMFMSRVEGCGVDQDWQRWQFRSVSCRESRHLEQGSSESKMPEAFAQDFPPLSRSRSSHAGADRGPDPANTGASYALQIERARLRTEERTAAVVRLKEDLARLCRETMAFRAEEVRLKTQAESETWRGGQQSEEKQRRELLKDLRPQAFVKSQSQWQIDGEDDVIDDREYSEPVLTISDVNDDDSDVGRTWSMAKCKTSITDVRITADLIPVFLLVLLESRVSDRDLAVDATSQLVLVEVVVPAIEQFRETVEGHFVTEPFIMTGDLSAHLQEASQALLNQQLELRRKLDEFARNAHMHRAHATEWHEELEMLERHQALAADQVDVLDKANVRLKGIASEHLQRLTRAEARMKKLEARRVQTKSEVAKLQQELSQQLEAKTTEEEVSMARKGNSKTASAGASKARAKQIRKGFEQSSRTATDTKEKEEMEEPAGEQTSQVILLFLLVLVVAVGPYFFAQLLDCPLEVSMEWDGAAAALPLPSRGRALCSPSTSTLPSRQADWSKREWSRTRPQPALSVASLAAVQAVQWRRSHARRAQRRAGDTGTPATPSTATAAPEVQELVSESLEYLEADQADEADGESEKSAELARSPSEAQTLVKQGKVRNAHLVEPPLPEGIRAYTPGEGYGSNAIPFAGVSPKTSKRRNEGNRMKAIEMLERAKEVSDRKKEELATRRSRAPSQTVPVPRDLFAELQEKGWLEALGASGLYVDVEEPGAEPHHARWIQLSISGDEEEQVRAGVLRLMSLMVPRRMGSGSA</sequence>
<evidence type="ECO:0000256" key="9">
    <source>
        <dbReference type="RuleBase" id="RU003694"/>
    </source>
</evidence>
<comment type="caution">
    <text evidence="7">Lacks conserved residue(s) required for the propagation of feature annotation.</text>
</comment>
<proteinExistence type="inferred from homology"/>
<feature type="region of interest" description="Disordered" evidence="11">
    <location>
        <begin position="5227"/>
        <end position="5248"/>
    </location>
</feature>
<dbReference type="InterPro" id="IPR004170">
    <property type="entry name" value="WWE_dom"/>
</dbReference>
<dbReference type="Pfam" id="PF02801">
    <property type="entry name" value="Ketoacyl-synt_C"/>
    <property type="match status" value="1"/>
</dbReference>
<feature type="region of interest" description="Disordered" evidence="11">
    <location>
        <begin position="4943"/>
        <end position="4999"/>
    </location>
</feature>
<feature type="binding site" evidence="7">
    <location>
        <begin position="146"/>
        <end position="150"/>
    </location>
    <ligand>
        <name>ATP</name>
        <dbReference type="ChEBI" id="CHEBI:30616"/>
    </ligand>
</feature>
<dbReference type="PROSITE" id="PS52004">
    <property type="entry name" value="KS3_2"/>
    <property type="match status" value="1"/>
</dbReference>
<gene>
    <name evidence="16" type="primary">CKMT2</name>
    <name evidence="16" type="ORF">AK812_SmicGene30702</name>
</gene>
<evidence type="ECO:0000256" key="5">
    <source>
        <dbReference type="ARBA" id="ARBA00022840"/>
    </source>
</evidence>
<name>A0A1Q9CYS1_SYMMI</name>
<feature type="region of interest" description="Disordered" evidence="11">
    <location>
        <begin position="4598"/>
        <end position="4640"/>
    </location>
</feature>